<sequence>MADTVSELVWLETLLRELHVIMKAAPTLWCDNLGATYLSRNPVFHARTKHIEVDYHTVRERVARGQLMVRFISTKDQIADIFTKPLPTDRFALLKTKLKVILMEAPPPVRRPTTPLAVGAVGEIVVVRGGRFTHSRALLITEEFSTKIKAVQSDWGGEFRQLSSFFKQIGINHRISCPHTSEQNGTVERRHRHVVETGTQIDHEFITGLNEKEDGPCEAIRSTSEANCVKSCRSKDSIMATRITVDQRQVLLGIKDFEGTKIKIKGENKIYNLDFACGKGFSMSNEEVQGLNREK</sequence>
<dbReference type="PANTHER" id="PTHR11439:SF458">
    <property type="entry name" value="RNA-DIRECTED DNA POLYMERASE"/>
    <property type="match status" value="1"/>
</dbReference>
<dbReference type="PROSITE" id="PS50994">
    <property type="entry name" value="INTEGRASE"/>
    <property type="match status" value="1"/>
</dbReference>
<dbReference type="PANTHER" id="PTHR11439">
    <property type="entry name" value="GAG-POL-RELATED RETROTRANSPOSON"/>
    <property type="match status" value="1"/>
</dbReference>
<dbReference type="OrthoDB" id="1931513at2759"/>
<protein>
    <recommendedName>
        <fullName evidence="1">Integrase catalytic domain-containing protein</fullName>
    </recommendedName>
</protein>
<dbReference type="CDD" id="cd09272">
    <property type="entry name" value="RNase_HI_RT_Ty1"/>
    <property type="match status" value="1"/>
</dbReference>
<dbReference type="AlphaFoldDB" id="A0A5N6NAX6"/>
<organism evidence="2 3">
    <name type="scientific">Mikania micrantha</name>
    <name type="common">bitter vine</name>
    <dbReference type="NCBI Taxonomy" id="192012"/>
    <lineage>
        <taxon>Eukaryota</taxon>
        <taxon>Viridiplantae</taxon>
        <taxon>Streptophyta</taxon>
        <taxon>Embryophyta</taxon>
        <taxon>Tracheophyta</taxon>
        <taxon>Spermatophyta</taxon>
        <taxon>Magnoliopsida</taxon>
        <taxon>eudicotyledons</taxon>
        <taxon>Gunneridae</taxon>
        <taxon>Pentapetalae</taxon>
        <taxon>asterids</taxon>
        <taxon>campanulids</taxon>
        <taxon>Asterales</taxon>
        <taxon>Asteraceae</taxon>
        <taxon>Asteroideae</taxon>
        <taxon>Heliantheae alliance</taxon>
        <taxon>Eupatorieae</taxon>
        <taxon>Mikania</taxon>
    </lineage>
</organism>
<dbReference type="EMBL" id="SZYD01000012">
    <property type="protein sequence ID" value="KAD4584095.1"/>
    <property type="molecule type" value="Genomic_DNA"/>
</dbReference>
<name>A0A5N6NAX6_9ASTR</name>
<evidence type="ECO:0000259" key="1">
    <source>
        <dbReference type="PROSITE" id="PS50994"/>
    </source>
</evidence>
<dbReference type="GO" id="GO:0015074">
    <property type="term" value="P:DNA integration"/>
    <property type="evidence" value="ECO:0007669"/>
    <property type="project" value="InterPro"/>
</dbReference>
<comment type="caution">
    <text evidence="2">The sequence shown here is derived from an EMBL/GenBank/DDBJ whole genome shotgun (WGS) entry which is preliminary data.</text>
</comment>
<dbReference type="InterPro" id="IPR036397">
    <property type="entry name" value="RNaseH_sf"/>
</dbReference>
<reference evidence="2 3" key="1">
    <citation type="submission" date="2019-05" db="EMBL/GenBank/DDBJ databases">
        <title>Mikania micrantha, genome provides insights into the molecular mechanism of rapid growth.</title>
        <authorList>
            <person name="Liu B."/>
        </authorList>
    </citation>
    <scope>NUCLEOTIDE SEQUENCE [LARGE SCALE GENOMIC DNA]</scope>
    <source>
        <strain evidence="2">NLD-2019</strain>
        <tissue evidence="2">Leaf</tissue>
    </source>
</reference>
<evidence type="ECO:0000313" key="2">
    <source>
        <dbReference type="EMBL" id="KAD4584095.1"/>
    </source>
</evidence>
<keyword evidence="3" id="KW-1185">Reference proteome</keyword>
<dbReference type="InterPro" id="IPR012337">
    <property type="entry name" value="RNaseH-like_sf"/>
</dbReference>
<dbReference type="InterPro" id="IPR001584">
    <property type="entry name" value="Integrase_cat-core"/>
</dbReference>
<dbReference type="GO" id="GO:0003676">
    <property type="term" value="F:nucleic acid binding"/>
    <property type="evidence" value="ECO:0007669"/>
    <property type="project" value="InterPro"/>
</dbReference>
<dbReference type="SUPFAM" id="SSF53098">
    <property type="entry name" value="Ribonuclease H-like"/>
    <property type="match status" value="1"/>
</dbReference>
<evidence type="ECO:0000313" key="3">
    <source>
        <dbReference type="Proteomes" id="UP000326396"/>
    </source>
</evidence>
<dbReference type="Proteomes" id="UP000326396">
    <property type="component" value="Linkage Group LG2"/>
</dbReference>
<proteinExistence type="predicted"/>
<gene>
    <name evidence="2" type="ORF">E3N88_21696</name>
</gene>
<feature type="domain" description="Integrase catalytic" evidence="1">
    <location>
        <begin position="83"/>
        <end position="196"/>
    </location>
</feature>
<dbReference type="Gene3D" id="3.30.420.10">
    <property type="entry name" value="Ribonuclease H-like superfamily/Ribonuclease H"/>
    <property type="match status" value="1"/>
</dbReference>
<accession>A0A5N6NAX6</accession>